<name>A0A4Y2R9V6_ARAVE</name>
<keyword evidence="2" id="KW-1185">Reference proteome</keyword>
<gene>
    <name evidence="1" type="ORF">AVEN_9104_1</name>
</gene>
<evidence type="ECO:0000313" key="2">
    <source>
        <dbReference type="Proteomes" id="UP000499080"/>
    </source>
</evidence>
<organism evidence="1 2">
    <name type="scientific">Araneus ventricosus</name>
    <name type="common">Orbweaver spider</name>
    <name type="synonym">Epeira ventricosa</name>
    <dbReference type="NCBI Taxonomy" id="182803"/>
    <lineage>
        <taxon>Eukaryota</taxon>
        <taxon>Metazoa</taxon>
        <taxon>Ecdysozoa</taxon>
        <taxon>Arthropoda</taxon>
        <taxon>Chelicerata</taxon>
        <taxon>Arachnida</taxon>
        <taxon>Araneae</taxon>
        <taxon>Araneomorphae</taxon>
        <taxon>Entelegynae</taxon>
        <taxon>Araneoidea</taxon>
        <taxon>Araneidae</taxon>
        <taxon>Araneus</taxon>
    </lineage>
</organism>
<dbReference type="AlphaFoldDB" id="A0A4Y2R9V6"/>
<comment type="caution">
    <text evidence="1">The sequence shown here is derived from an EMBL/GenBank/DDBJ whole genome shotgun (WGS) entry which is preliminary data.</text>
</comment>
<reference evidence="1 2" key="1">
    <citation type="journal article" date="2019" name="Sci. Rep.">
        <title>Orb-weaving spider Araneus ventricosus genome elucidates the spidroin gene catalogue.</title>
        <authorList>
            <person name="Kono N."/>
            <person name="Nakamura H."/>
            <person name="Ohtoshi R."/>
            <person name="Moran D.A.P."/>
            <person name="Shinohara A."/>
            <person name="Yoshida Y."/>
            <person name="Fujiwara M."/>
            <person name="Mori M."/>
            <person name="Tomita M."/>
            <person name="Arakawa K."/>
        </authorList>
    </citation>
    <scope>NUCLEOTIDE SEQUENCE [LARGE SCALE GENOMIC DNA]</scope>
</reference>
<sequence length="161" mass="18934">MVLADFLPQFYHGRVCKYAIGCHSLCRRTAARLLHRCMDRYMPLHILKQHEARNFELLSDDEDDTRAGIPSPHYTSRRTFDPMRIFLSCNRSHTRWIFSGIRFQTCKSLTQELIPCLYAANDMTQGRKIGNRCSSSNYYRLSSYYLCGDLRTPRFLRGSFM</sequence>
<evidence type="ECO:0000313" key="1">
    <source>
        <dbReference type="EMBL" id="GBN72441.1"/>
    </source>
</evidence>
<dbReference type="EMBL" id="BGPR01016274">
    <property type="protein sequence ID" value="GBN72441.1"/>
    <property type="molecule type" value="Genomic_DNA"/>
</dbReference>
<protein>
    <submittedName>
        <fullName evidence="1">Uncharacterized protein</fullName>
    </submittedName>
</protein>
<dbReference type="Proteomes" id="UP000499080">
    <property type="component" value="Unassembled WGS sequence"/>
</dbReference>
<accession>A0A4Y2R9V6</accession>
<proteinExistence type="predicted"/>